<dbReference type="InterPro" id="IPR025640">
    <property type="entry name" value="GYF_2"/>
</dbReference>
<evidence type="ECO:0000256" key="3">
    <source>
        <dbReference type="ARBA" id="ARBA00022989"/>
    </source>
</evidence>
<organism evidence="7 8">
    <name type="scientific">Luteolibacter yonseiensis</name>
    <dbReference type="NCBI Taxonomy" id="1144680"/>
    <lineage>
        <taxon>Bacteria</taxon>
        <taxon>Pseudomonadati</taxon>
        <taxon>Verrucomicrobiota</taxon>
        <taxon>Verrucomicrobiia</taxon>
        <taxon>Verrucomicrobiales</taxon>
        <taxon>Verrucomicrobiaceae</taxon>
        <taxon>Luteolibacter</taxon>
    </lineage>
</organism>
<reference evidence="7" key="1">
    <citation type="submission" date="2021-01" db="EMBL/GenBank/DDBJ databases">
        <title>Modified the classification status of verrucomicrobia.</title>
        <authorList>
            <person name="Feng X."/>
        </authorList>
    </citation>
    <scope>NUCLEOTIDE SEQUENCE</scope>
    <source>
        <strain evidence="7">JCM 18052</strain>
    </source>
</reference>
<feature type="transmembrane region" description="Helical" evidence="5">
    <location>
        <begin position="145"/>
        <end position="171"/>
    </location>
</feature>
<evidence type="ECO:0000256" key="1">
    <source>
        <dbReference type="ARBA" id="ARBA00004370"/>
    </source>
</evidence>
<evidence type="ECO:0000256" key="2">
    <source>
        <dbReference type="ARBA" id="ARBA00022692"/>
    </source>
</evidence>
<accession>A0A934R8K7</accession>
<evidence type="ECO:0000313" key="8">
    <source>
        <dbReference type="Proteomes" id="UP000600139"/>
    </source>
</evidence>
<sequence length="174" mass="18438">MEWYYSKNNTQLGPVTGDELRAKLSSGEVFPTDLIWKEGMADWLPASRVPEFASGAVSSPAIPPVVPVTGNAGASPYSTPFYPSPAMIGVPIPNYLWQSIVVTLFCCLPFGIVAIVYAAKVDGLRAAGDVAGASAASASAKTWCWVSFVSALVPALLWLLFVIFFGAIGVLQNH</sequence>
<name>A0A934R8K7_9BACT</name>
<keyword evidence="2 5" id="KW-0812">Transmembrane</keyword>
<dbReference type="PANTHER" id="PTHR14948:SF44">
    <property type="entry name" value="PROLINE-RICH TRANSMEMBRANE PROTEIN 1-LIKE"/>
    <property type="match status" value="1"/>
</dbReference>
<comment type="subcellular location">
    <subcellularLocation>
        <location evidence="1">Membrane</location>
    </subcellularLocation>
</comment>
<dbReference type="InterPro" id="IPR007593">
    <property type="entry name" value="CD225/Dispanin_fam"/>
</dbReference>
<dbReference type="EMBL" id="JAENIK010000013">
    <property type="protein sequence ID" value="MBK1818176.1"/>
    <property type="molecule type" value="Genomic_DNA"/>
</dbReference>
<dbReference type="GO" id="GO:0016020">
    <property type="term" value="C:membrane"/>
    <property type="evidence" value="ECO:0007669"/>
    <property type="project" value="UniProtKB-SubCell"/>
</dbReference>
<dbReference type="InterPro" id="IPR051423">
    <property type="entry name" value="CD225/Dispanin"/>
</dbReference>
<dbReference type="RefSeq" id="WP_200353125.1">
    <property type="nucleotide sequence ID" value="NZ_BAABHZ010000002.1"/>
</dbReference>
<protein>
    <submittedName>
        <fullName evidence="7">CD225/dispanin family protein</fullName>
    </submittedName>
</protein>
<keyword evidence="3 5" id="KW-1133">Transmembrane helix</keyword>
<gene>
    <name evidence="7" type="ORF">JIN84_21310</name>
</gene>
<dbReference type="Proteomes" id="UP000600139">
    <property type="component" value="Unassembled WGS sequence"/>
</dbReference>
<dbReference type="AlphaFoldDB" id="A0A934R8K7"/>
<evidence type="ECO:0000256" key="5">
    <source>
        <dbReference type="SAM" id="Phobius"/>
    </source>
</evidence>
<dbReference type="Pfam" id="PF04505">
    <property type="entry name" value="CD225"/>
    <property type="match status" value="1"/>
</dbReference>
<dbReference type="Pfam" id="PF14237">
    <property type="entry name" value="GYF_2"/>
    <property type="match status" value="1"/>
</dbReference>
<evidence type="ECO:0000256" key="4">
    <source>
        <dbReference type="ARBA" id="ARBA00023136"/>
    </source>
</evidence>
<evidence type="ECO:0000313" key="7">
    <source>
        <dbReference type="EMBL" id="MBK1818176.1"/>
    </source>
</evidence>
<feature type="domain" description="GYF" evidence="6">
    <location>
        <begin position="3"/>
        <end position="52"/>
    </location>
</feature>
<evidence type="ECO:0000259" key="6">
    <source>
        <dbReference type="Pfam" id="PF14237"/>
    </source>
</evidence>
<dbReference type="PANTHER" id="PTHR14948">
    <property type="entry name" value="NG5"/>
    <property type="match status" value="1"/>
</dbReference>
<keyword evidence="4 5" id="KW-0472">Membrane</keyword>
<comment type="caution">
    <text evidence="7">The sequence shown here is derived from an EMBL/GenBank/DDBJ whole genome shotgun (WGS) entry which is preliminary data.</text>
</comment>
<proteinExistence type="predicted"/>
<keyword evidence="8" id="KW-1185">Reference proteome</keyword>
<feature type="transmembrane region" description="Helical" evidence="5">
    <location>
        <begin position="95"/>
        <end position="119"/>
    </location>
</feature>